<sequence>MDETWKTVERLREWLDAESPLAPDVTRIMRVLKITEEAGEVAEAMHGMLGSNPRKGASHTEDDVRKELCDVILTSMVALASFTPDAAGVFDERLRQIADRSLS</sequence>
<feature type="domain" description="NTP pyrophosphohydrolase MazG-like" evidence="1">
    <location>
        <begin position="33"/>
        <end position="81"/>
    </location>
</feature>
<evidence type="ECO:0000313" key="2">
    <source>
        <dbReference type="EMBL" id="OPF82088.1"/>
    </source>
</evidence>
<dbReference type="RefSeq" id="WP_046088846.1">
    <property type="nucleotide sequence ID" value="NZ_LAKD02000015.1"/>
</dbReference>
<dbReference type="AlphaFoldDB" id="A0A1V4D9D7"/>
<comment type="caution">
    <text evidence="2">The sequence shown here is derived from an EMBL/GenBank/DDBJ whole genome shotgun (WGS) entry which is preliminary data.</text>
</comment>
<dbReference type="EMBL" id="LAKD02000015">
    <property type="protein sequence ID" value="OPF82088.1"/>
    <property type="molecule type" value="Genomic_DNA"/>
</dbReference>
<dbReference type="Proteomes" id="UP000033615">
    <property type="component" value="Unassembled WGS sequence"/>
</dbReference>
<dbReference type="Gene3D" id="1.10.287.1080">
    <property type="entry name" value="MazG-like"/>
    <property type="match status" value="1"/>
</dbReference>
<gene>
    <name evidence="2" type="ORF">VT50_0208220</name>
</gene>
<dbReference type="InterPro" id="IPR044548">
    <property type="entry name" value="AF0060_NTP-PPase_MazG-like"/>
</dbReference>
<reference evidence="2" key="1">
    <citation type="submission" date="2016-12" db="EMBL/GenBank/DDBJ databases">
        <title>Genome sequence of Streptomyces antioxidans MUSC 164.</title>
        <authorList>
            <person name="Lee L.-H."/>
            <person name="Ser H.-L."/>
        </authorList>
    </citation>
    <scope>NUCLEOTIDE SEQUENCE [LARGE SCALE GENOMIC DNA]</scope>
    <source>
        <strain evidence="2">MUSC 164</strain>
    </source>
</reference>
<evidence type="ECO:0000313" key="3">
    <source>
        <dbReference type="Proteomes" id="UP000033615"/>
    </source>
</evidence>
<proteinExistence type="predicted"/>
<organism evidence="2 3">
    <name type="scientific">Streptomyces antioxidans</name>
    <dbReference type="NCBI Taxonomy" id="1507734"/>
    <lineage>
        <taxon>Bacteria</taxon>
        <taxon>Bacillati</taxon>
        <taxon>Actinomycetota</taxon>
        <taxon>Actinomycetes</taxon>
        <taxon>Kitasatosporales</taxon>
        <taxon>Streptomycetaceae</taxon>
        <taxon>Streptomyces</taxon>
    </lineage>
</organism>
<dbReference type="Pfam" id="PF03819">
    <property type="entry name" value="MazG"/>
    <property type="match status" value="1"/>
</dbReference>
<evidence type="ECO:0000259" key="1">
    <source>
        <dbReference type="Pfam" id="PF03819"/>
    </source>
</evidence>
<keyword evidence="3" id="KW-1185">Reference proteome</keyword>
<dbReference type="InterPro" id="IPR004518">
    <property type="entry name" value="MazG-like_dom"/>
</dbReference>
<dbReference type="SUPFAM" id="SSF101386">
    <property type="entry name" value="all-alpha NTP pyrophosphatases"/>
    <property type="match status" value="1"/>
</dbReference>
<protein>
    <recommendedName>
        <fullName evidence="1">NTP pyrophosphohydrolase MazG-like domain-containing protein</fullName>
    </recommendedName>
</protein>
<dbReference type="OrthoDB" id="3785106at2"/>
<dbReference type="CDD" id="cd11533">
    <property type="entry name" value="NTP-PPase_Af0060_like"/>
    <property type="match status" value="1"/>
</dbReference>
<name>A0A1V4D9D7_9ACTN</name>
<accession>A0A1V4D9D7</accession>